<dbReference type="CDD" id="cd00796">
    <property type="entry name" value="INT_Rci_Hp1_C"/>
    <property type="match status" value="1"/>
</dbReference>
<gene>
    <name evidence="6" type="ORF">HB778_27245</name>
</gene>
<accession>A0A7G6SZA7</accession>
<comment type="similarity">
    <text evidence="1">Belongs to the 'phage' integrase family.</text>
</comment>
<evidence type="ECO:0000256" key="4">
    <source>
        <dbReference type="ARBA" id="ARBA00023172"/>
    </source>
</evidence>
<dbReference type="InterPro" id="IPR011010">
    <property type="entry name" value="DNA_brk_join_enz"/>
</dbReference>
<dbReference type="InterPro" id="IPR050808">
    <property type="entry name" value="Phage_Integrase"/>
</dbReference>
<evidence type="ECO:0000313" key="6">
    <source>
        <dbReference type="EMBL" id="QND59839.1"/>
    </source>
</evidence>
<protein>
    <submittedName>
        <fullName evidence="6">Site-specific integrase</fullName>
    </submittedName>
</protein>
<evidence type="ECO:0000259" key="5">
    <source>
        <dbReference type="PROSITE" id="PS51898"/>
    </source>
</evidence>
<dbReference type="Proteomes" id="UP000515465">
    <property type="component" value="Chromosome"/>
</dbReference>
<dbReference type="GO" id="GO:0006310">
    <property type="term" value="P:DNA recombination"/>
    <property type="evidence" value="ECO:0007669"/>
    <property type="project" value="UniProtKB-KW"/>
</dbReference>
<dbReference type="InterPro" id="IPR010998">
    <property type="entry name" value="Integrase_recombinase_N"/>
</dbReference>
<proteinExistence type="inferred from homology"/>
<dbReference type="AlphaFoldDB" id="A0A7G6SZA7"/>
<evidence type="ECO:0000313" key="7">
    <source>
        <dbReference type="Proteomes" id="UP000515465"/>
    </source>
</evidence>
<dbReference type="Pfam" id="PF00589">
    <property type="entry name" value="Phage_integrase"/>
    <property type="match status" value="1"/>
</dbReference>
<reference evidence="7" key="1">
    <citation type="journal article" date="2020" name="Mol. Plant Microbe">
        <title>Rhizobial microsymbionts of the narrowly endemic Oxytropis species growing in Kamchatka are characterized by significant genetic diversity and possess a set of genes that are associated with T3SS and T6SS secretion systems and can affect the development of symbiosis.</title>
        <authorList>
            <person name="Safronova V."/>
            <person name="Guro P."/>
            <person name="Sazanova A."/>
            <person name="Kuznetsova I."/>
            <person name="Belimov A."/>
            <person name="Yakubov V."/>
            <person name="Chirak E."/>
            <person name="Afonin A."/>
            <person name="Gogolev Y."/>
            <person name="Andronov E."/>
            <person name="Tikhonovich I."/>
        </authorList>
    </citation>
    <scope>NUCLEOTIDE SEQUENCE [LARGE SCALE GENOMIC DNA]</scope>
    <source>
        <strain evidence="7">583</strain>
    </source>
</reference>
<name>A0A7G6SZA7_9HYPH</name>
<dbReference type="InterPro" id="IPR038488">
    <property type="entry name" value="Integrase_DNA-bd_sf"/>
</dbReference>
<organism evidence="6 7">
    <name type="scientific">Mesorhizobium huakuii</name>
    <dbReference type="NCBI Taxonomy" id="28104"/>
    <lineage>
        <taxon>Bacteria</taxon>
        <taxon>Pseudomonadati</taxon>
        <taxon>Pseudomonadota</taxon>
        <taxon>Alphaproteobacteria</taxon>
        <taxon>Hyphomicrobiales</taxon>
        <taxon>Phyllobacteriaceae</taxon>
        <taxon>Mesorhizobium</taxon>
    </lineage>
</organism>
<dbReference type="Pfam" id="PF13356">
    <property type="entry name" value="Arm-DNA-bind_3"/>
    <property type="match status" value="1"/>
</dbReference>
<evidence type="ECO:0000256" key="2">
    <source>
        <dbReference type="ARBA" id="ARBA00022908"/>
    </source>
</evidence>
<sequence length="411" mass="44225">MATIKITAAAVSGIMEGARPNKTTYYFDDDLTGFGLYRTTGNTGTYFAEYRPVAGGAKKRLKLGRVGTLKANEAREAARKAIANAALGKDLVKERADERASGTVRQLVADYISEKEMKESTRAFYKITLAKHIEPQMGTTKGVALTRVDVQRAHSAMSKKAKYSANRAMALLSAAFVWGAKRGYVPEGVNPAAKIDRNKEEARERFLSAGEMARLGDAMREAETIGIPHKSSESKHAPKEKNRTVYGPHVTGAIRLLMLTGCRLREILNLRWSEYDEKRGLLLLPDSKTGRKTVVLSAAAQAVLDALPRVGKFVIAGHSAATEHEAPRADLKKPWAAIAGRAGLGDVHLHDLRHTFASVGAGDGMSLPIIGKLLGHADAGTTQRYAHLHVDPVRAAADAIAGKIADAIGGK</sequence>
<dbReference type="EMBL" id="CP050296">
    <property type="protein sequence ID" value="QND59839.1"/>
    <property type="molecule type" value="Genomic_DNA"/>
</dbReference>
<dbReference type="PANTHER" id="PTHR30629:SF2">
    <property type="entry name" value="PROPHAGE INTEGRASE INTS-RELATED"/>
    <property type="match status" value="1"/>
</dbReference>
<feature type="domain" description="Tyr recombinase" evidence="5">
    <location>
        <begin position="202"/>
        <end position="398"/>
    </location>
</feature>
<dbReference type="InterPro" id="IPR002104">
    <property type="entry name" value="Integrase_catalytic"/>
</dbReference>
<dbReference type="Gene3D" id="1.10.443.10">
    <property type="entry name" value="Intergrase catalytic core"/>
    <property type="match status" value="1"/>
</dbReference>
<dbReference type="SUPFAM" id="SSF56349">
    <property type="entry name" value="DNA breaking-rejoining enzymes"/>
    <property type="match status" value="1"/>
</dbReference>
<dbReference type="InterPro" id="IPR025166">
    <property type="entry name" value="Integrase_DNA_bind_dom"/>
</dbReference>
<dbReference type="GO" id="GO:0015074">
    <property type="term" value="P:DNA integration"/>
    <property type="evidence" value="ECO:0007669"/>
    <property type="project" value="UniProtKB-KW"/>
</dbReference>
<dbReference type="Gene3D" id="1.10.150.130">
    <property type="match status" value="1"/>
</dbReference>
<evidence type="ECO:0000256" key="3">
    <source>
        <dbReference type="ARBA" id="ARBA00023125"/>
    </source>
</evidence>
<dbReference type="InterPro" id="IPR013762">
    <property type="entry name" value="Integrase-like_cat_sf"/>
</dbReference>
<keyword evidence="2" id="KW-0229">DNA integration</keyword>
<dbReference type="PROSITE" id="PS51898">
    <property type="entry name" value="TYR_RECOMBINASE"/>
    <property type="match status" value="1"/>
</dbReference>
<evidence type="ECO:0000256" key="1">
    <source>
        <dbReference type="ARBA" id="ARBA00008857"/>
    </source>
</evidence>
<dbReference type="Gene3D" id="3.30.160.390">
    <property type="entry name" value="Integrase, DNA-binding domain"/>
    <property type="match status" value="1"/>
</dbReference>
<dbReference type="GO" id="GO:0003677">
    <property type="term" value="F:DNA binding"/>
    <property type="evidence" value="ECO:0007669"/>
    <property type="project" value="UniProtKB-KW"/>
</dbReference>
<keyword evidence="4" id="KW-0233">DNA recombination</keyword>
<keyword evidence="3" id="KW-0238">DNA-binding</keyword>
<dbReference type="RefSeq" id="WP_183458428.1">
    <property type="nucleotide sequence ID" value="NZ_CP050296.1"/>
</dbReference>
<dbReference type="PANTHER" id="PTHR30629">
    <property type="entry name" value="PROPHAGE INTEGRASE"/>
    <property type="match status" value="1"/>
</dbReference>